<keyword evidence="1" id="KW-0732">Signal</keyword>
<reference evidence="2" key="1">
    <citation type="journal article" date="2014" name="Int. J. Syst. Evol. Microbiol.">
        <title>Complete genome sequence of Corynebacterium casei LMG S-19264T (=DSM 44701T), isolated from a smear-ripened cheese.</title>
        <authorList>
            <consortium name="US DOE Joint Genome Institute (JGI-PGF)"/>
            <person name="Walter F."/>
            <person name="Albersmeier A."/>
            <person name="Kalinowski J."/>
            <person name="Ruckert C."/>
        </authorList>
    </citation>
    <scope>NUCLEOTIDE SEQUENCE</scope>
    <source>
        <strain evidence="2">CGMCC 1.15725</strain>
    </source>
</reference>
<dbReference type="EMBL" id="BMJQ01000039">
    <property type="protein sequence ID" value="GGF51280.1"/>
    <property type="molecule type" value="Genomic_DNA"/>
</dbReference>
<gene>
    <name evidence="2" type="ORF">GCM10011611_67160</name>
</gene>
<sequence length="422" mass="45357">MRKFSLAALAALGSTAAVEAHAQTAAPAAAPAADAPTTDAPAAPAAWSDTLKLHGSIEAGFTINPAGPGNGLNFGQLFTDKANEPLFNQALLTFERPLDPKAEGDDYGFKLQGMFGTDARYTHFLGELDRTFHDRHQFDIVEANFLAHFAALTDGGVDIKLGQYSTPIGYEVIDATANPFYSHSYIFNFGIPLKHTGGYATFHVNDTLDIYAGGDTGVNTSLFHGDNNGVPAFLGGFGLNNLLDGKLTVLALTHIGSEDPSNSIPDADHQMRWINDIVFTYKQDDNNTYVAEINYIKEDGFHAQGYGAAAYFIHTVNDNLSVAGRAEVWRDANGFFVGAFPHPLDFVNSERGFPATVISAGKATYSEVTLGLTYKPPVPDAISGTMIRPELRYDRALAGGTPYDNQTAKGQVTLAFDIVMPF</sequence>
<proteinExistence type="predicted"/>
<organism evidence="2 3">
    <name type="scientific">Aliidongia dinghuensis</name>
    <dbReference type="NCBI Taxonomy" id="1867774"/>
    <lineage>
        <taxon>Bacteria</taxon>
        <taxon>Pseudomonadati</taxon>
        <taxon>Pseudomonadota</taxon>
        <taxon>Alphaproteobacteria</taxon>
        <taxon>Rhodospirillales</taxon>
        <taxon>Dongiaceae</taxon>
        <taxon>Aliidongia</taxon>
    </lineage>
</organism>
<dbReference type="AlphaFoldDB" id="A0A8J3E753"/>
<evidence type="ECO:0000313" key="3">
    <source>
        <dbReference type="Proteomes" id="UP000646365"/>
    </source>
</evidence>
<feature type="chain" id="PRO_5035156273" description="Porin" evidence="1">
    <location>
        <begin position="23"/>
        <end position="422"/>
    </location>
</feature>
<dbReference type="Pfam" id="PF07642">
    <property type="entry name" value="BBP2"/>
    <property type="match status" value="1"/>
</dbReference>
<name>A0A8J3E753_9PROT</name>
<dbReference type="Proteomes" id="UP000646365">
    <property type="component" value="Unassembled WGS sequence"/>
</dbReference>
<reference evidence="2" key="2">
    <citation type="submission" date="2020-09" db="EMBL/GenBank/DDBJ databases">
        <authorList>
            <person name="Sun Q."/>
            <person name="Zhou Y."/>
        </authorList>
    </citation>
    <scope>NUCLEOTIDE SEQUENCE</scope>
    <source>
        <strain evidence="2">CGMCC 1.15725</strain>
    </source>
</reference>
<evidence type="ECO:0000313" key="2">
    <source>
        <dbReference type="EMBL" id="GGF51280.1"/>
    </source>
</evidence>
<dbReference type="InterPro" id="IPR011486">
    <property type="entry name" value="BBP2"/>
</dbReference>
<evidence type="ECO:0000256" key="1">
    <source>
        <dbReference type="SAM" id="SignalP"/>
    </source>
</evidence>
<protein>
    <recommendedName>
        <fullName evidence="4">Porin</fullName>
    </recommendedName>
</protein>
<feature type="signal peptide" evidence="1">
    <location>
        <begin position="1"/>
        <end position="22"/>
    </location>
</feature>
<accession>A0A8J3E753</accession>
<evidence type="ECO:0008006" key="4">
    <source>
        <dbReference type="Google" id="ProtNLM"/>
    </source>
</evidence>
<comment type="caution">
    <text evidence="2">The sequence shown here is derived from an EMBL/GenBank/DDBJ whole genome shotgun (WGS) entry which is preliminary data.</text>
</comment>
<keyword evidence="3" id="KW-1185">Reference proteome</keyword>